<dbReference type="PANTHER" id="PTHR13563:SF13">
    <property type="entry name" value="TRNA METHYLTRANSFERASE 10 HOMOLOG A"/>
    <property type="match status" value="1"/>
</dbReference>
<feature type="domain" description="SAM-dependent MTase TRM10-type" evidence="3">
    <location>
        <begin position="42"/>
        <end position="245"/>
    </location>
</feature>
<evidence type="ECO:0000256" key="1">
    <source>
        <dbReference type="ARBA" id="ARBA00012797"/>
    </source>
</evidence>
<dbReference type="GO" id="GO:0002939">
    <property type="term" value="P:tRNA N1-guanine methylation"/>
    <property type="evidence" value="ECO:0007669"/>
    <property type="project" value="TreeGrafter"/>
</dbReference>
<name>A0A8J5J9E8_9STRA</name>
<dbReference type="EC" id="2.1.1.221" evidence="1"/>
<dbReference type="GO" id="GO:0000049">
    <property type="term" value="F:tRNA binding"/>
    <property type="evidence" value="ECO:0007669"/>
    <property type="project" value="TreeGrafter"/>
</dbReference>
<evidence type="ECO:0000313" key="4">
    <source>
        <dbReference type="EMBL" id="KAG6964435.1"/>
    </source>
</evidence>
<dbReference type="PANTHER" id="PTHR13563">
    <property type="entry name" value="TRNA (GUANINE-9-) METHYLTRANSFERASE"/>
    <property type="match status" value="1"/>
</dbReference>
<gene>
    <name evidence="4" type="ORF">JG688_00007701</name>
</gene>
<dbReference type="GO" id="GO:0005634">
    <property type="term" value="C:nucleus"/>
    <property type="evidence" value="ECO:0007669"/>
    <property type="project" value="TreeGrafter"/>
</dbReference>
<organism evidence="4 5">
    <name type="scientific">Phytophthora aleatoria</name>
    <dbReference type="NCBI Taxonomy" id="2496075"/>
    <lineage>
        <taxon>Eukaryota</taxon>
        <taxon>Sar</taxon>
        <taxon>Stramenopiles</taxon>
        <taxon>Oomycota</taxon>
        <taxon>Peronosporomycetes</taxon>
        <taxon>Peronosporales</taxon>
        <taxon>Peronosporaceae</taxon>
        <taxon>Phytophthora</taxon>
    </lineage>
</organism>
<evidence type="ECO:0000256" key="2">
    <source>
        <dbReference type="ARBA" id="ARBA00048434"/>
    </source>
</evidence>
<accession>A0A8J5J9E8</accession>
<dbReference type="InterPro" id="IPR028564">
    <property type="entry name" value="MT_TRM10-typ"/>
</dbReference>
<evidence type="ECO:0000259" key="3">
    <source>
        <dbReference type="PROSITE" id="PS51675"/>
    </source>
</evidence>
<sequence length="367" mass="40547">MLRAKRPARERQKKARFELLHSMTEEERRAFLIQETAEKEEALQRLQRAAADSSSQRIAIDLSFDSIMNDKEIRSLANQLKLSYGLIKQMLEPFQLVCCNPSAQLEHSLERFGASNWHIQWRRGAASVAEHFPPEELIYLSPDSPNVLEKMDPTKIYVIGGIVDKSRKKGASLNAATEAGITTVLVDVLINFREIGDWPRALDIALPQRKRSQIGRKAIRRRQKQQMLQNAGEPKDAVPIQANQNKIKQHLEVLSLRCGNVLFMGVQATHNAHVCAEHTEVKAVVCASLKAVTVENKIKADAEFTVVGHSVKSTVVTSLLIVEGCVELTAVEGVSSSASWKAALAGNKSTIDAGSTVARRIAECVAA</sequence>
<dbReference type="AlphaFoldDB" id="A0A8J5J9E8"/>
<dbReference type="CDD" id="cd18089">
    <property type="entry name" value="SPOUT_Trm10-like"/>
    <property type="match status" value="1"/>
</dbReference>
<proteinExistence type="predicted"/>
<comment type="catalytic activity">
    <reaction evidence="2">
        <text>guanosine(9) in tRNA + S-adenosyl-L-methionine = N(1)-methylguanosine(9) in tRNA + S-adenosyl-L-homocysteine + H(+)</text>
        <dbReference type="Rhea" id="RHEA:43156"/>
        <dbReference type="Rhea" id="RHEA-COMP:10367"/>
        <dbReference type="Rhea" id="RHEA-COMP:10368"/>
        <dbReference type="ChEBI" id="CHEBI:15378"/>
        <dbReference type="ChEBI" id="CHEBI:57856"/>
        <dbReference type="ChEBI" id="CHEBI:59789"/>
        <dbReference type="ChEBI" id="CHEBI:73542"/>
        <dbReference type="ChEBI" id="CHEBI:74269"/>
        <dbReference type="EC" id="2.1.1.221"/>
    </reaction>
</comment>
<protein>
    <recommendedName>
        <fullName evidence="1">tRNA (guanine(9)-N(1))-methyltransferase</fullName>
        <ecNumber evidence="1">2.1.1.221</ecNumber>
    </recommendedName>
</protein>
<dbReference type="EMBL" id="JAENGY010000379">
    <property type="protein sequence ID" value="KAG6964435.1"/>
    <property type="molecule type" value="Genomic_DNA"/>
</dbReference>
<reference evidence="4" key="1">
    <citation type="submission" date="2021-01" db="EMBL/GenBank/DDBJ databases">
        <title>Phytophthora aleatoria, a newly-described species from Pinus radiata is distinct from Phytophthora cactorum isolates based on comparative genomics.</title>
        <authorList>
            <person name="Mcdougal R."/>
            <person name="Panda P."/>
            <person name="Williams N."/>
            <person name="Studholme D.J."/>
        </authorList>
    </citation>
    <scope>NUCLEOTIDE SEQUENCE</scope>
    <source>
        <strain evidence="4">NZFS 4037</strain>
    </source>
</reference>
<dbReference type="Proteomes" id="UP000709295">
    <property type="component" value="Unassembled WGS sequence"/>
</dbReference>
<dbReference type="InterPro" id="IPR007356">
    <property type="entry name" value="tRNA_m1G_MeTrfase_euk"/>
</dbReference>
<evidence type="ECO:0000313" key="5">
    <source>
        <dbReference type="Proteomes" id="UP000709295"/>
    </source>
</evidence>
<dbReference type="GO" id="GO:0052905">
    <property type="term" value="F:tRNA (guanosine(9)-N1)-methyltransferase activity"/>
    <property type="evidence" value="ECO:0007669"/>
    <property type="project" value="UniProtKB-EC"/>
</dbReference>
<keyword evidence="5" id="KW-1185">Reference proteome</keyword>
<dbReference type="PROSITE" id="PS51675">
    <property type="entry name" value="SAM_MT_TRM10"/>
    <property type="match status" value="1"/>
</dbReference>
<comment type="caution">
    <text evidence="4">The sequence shown here is derived from an EMBL/GenBank/DDBJ whole genome shotgun (WGS) entry which is preliminary data.</text>
</comment>